<evidence type="ECO:0000256" key="3">
    <source>
        <dbReference type="ARBA" id="ARBA00023002"/>
    </source>
</evidence>
<dbReference type="InterPro" id="IPR051312">
    <property type="entry name" value="Diverse_Substr_Oxidored"/>
</dbReference>
<dbReference type="SUPFAM" id="SSF56176">
    <property type="entry name" value="FAD-binding/transporter-associated domain-like"/>
    <property type="match status" value="1"/>
</dbReference>
<sequence>MTFEHVPVSTIDETLAAMKQFGERGKLYAGGVALSILMKSKVYRPEVLIDVAGVKELSFIEETPGGGIRIGPGTVHRALETSPLIRERCLLLAEVFHNVATIRIRNTGTIGGNICFAEPASDPPGVLLALEARMKARSTNGSERIIPAAEFWIGYYECALRPDELLTGIEFDPLPPGFRTGYTRFTTRSKEDKPCVSISAAVAVEADGITCREARIGLGGVEAVFRRLASVEEGLKGTALTRKSIDGVLTHALGDLDPISDIRASGDYRRQVTPVLIRRTIEKAMDMSGSPARAANS</sequence>
<dbReference type="InterPro" id="IPR002346">
    <property type="entry name" value="Mopterin_DH_FAD-bd"/>
</dbReference>
<dbReference type="SUPFAM" id="SSF55447">
    <property type="entry name" value="CO dehydrogenase flavoprotein C-terminal domain-like"/>
    <property type="match status" value="1"/>
</dbReference>
<dbReference type="Proteomes" id="UP000782312">
    <property type="component" value="Unassembled WGS sequence"/>
</dbReference>
<dbReference type="InterPro" id="IPR016167">
    <property type="entry name" value="FAD-bd_PCMH_sub1"/>
</dbReference>
<dbReference type="AlphaFoldDB" id="A0A932I1S8"/>
<dbReference type="Gene3D" id="3.30.390.50">
    <property type="entry name" value="CO dehydrogenase flavoprotein, C-terminal domain"/>
    <property type="match status" value="1"/>
</dbReference>
<dbReference type="EMBL" id="JACPUR010000031">
    <property type="protein sequence ID" value="MBI3128523.1"/>
    <property type="molecule type" value="Genomic_DNA"/>
</dbReference>
<dbReference type="InterPro" id="IPR036318">
    <property type="entry name" value="FAD-bd_PCMH-like_sf"/>
</dbReference>
<dbReference type="Pfam" id="PF00941">
    <property type="entry name" value="FAD_binding_5"/>
    <property type="match status" value="1"/>
</dbReference>
<evidence type="ECO:0000313" key="6">
    <source>
        <dbReference type="Proteomes" id="UP000782312"/>
    </source>
</evidence>
<accession>A0A932I1S8</accession>
<dbReference type="InterPro" id="IPR005107">
    <property type="entry name" value="CO_DH_flav_C"/>
</dbReference>
<evidence type="ECO:0000256" key="2">
    <source>
        <dbReference type="ARBA" id="ARBA00022827"/>
    </source>
</evidence>
<dbReference type="InterPro" id="IPR036683">
    <property type="entry name" value="CO_DH_flav_C_dom_sf"/>
</dbReference>
<keyword evidence="3" id="KW-0560">Oxidoreductase</keyword>
<keyword evidence="1" id="KW-0285">Flavoprotein</keyword>
<name>A0A932I1S8_UNCTE</name>
<reference evidence="5" key="1">
    <citation type="submission" date="2020-07" db="EMBL/GenBank/DDBJ databases">
        <title>Huge and variable diversity of episymbiotic CPR bacteria and DPANN archaea in groundwater ecosystems.</title>
        <authorList>
            <person name="He C.Y."/>
            <person name="Keren R."/>
            <person name="Whittaker M."/>
            <person name="Farag I.F."/>
            <person name="Doudna J."/>
            <person name="Cate J.H.D."/>
            <person name="Banfield J.F."/>
        </authorList>
    </citation>
    <scope>NUCLEOTIDE SEQUENCE</scope>
    <source>
        <strain evidence="5">NC_groundwater_763_Ag_S-0.2um_68_21</strain>
    </source>
</reference>
<dbReference type="PROSITE" id="PS51387">
    <property type="entry name" value="FAD_PCMH"/>
    <property type="match status" value="1"/>
</dbReference>
<proteinExistence type="predicted"/>
<dbReference type="PANTHER" id="PTHR42659">
    <property type="entry name" value="XANTHINE DEHYDROGENASE SUBUNIT C-RELATED"/>
    <property type="match status" value="1"/>
</dbReference>
<dbReference type="PANTHER" id="PTHR42659:SF2">
    <property type="entry name" value="XANTHINE DEHYDROGENASE SUBUNIT C-RELATED"/>
    <property type="match status" value="1"/>
</dbReference>
<organism evidence="5 6">
    <name type="scientific">Tectimicrobiota bacterium</name>
    <dbReference type="NCBI Taxonomy" id="2528274"/>
    <lineage>
        <taxon>Bacteria</taxon>
        <taxon>Pseudomonadati</taxon>
        <taxon>Nitrospinota/Tectimicrobiota group</taxon>
        <taxon>Candidatus Tectimicrobiota</taxon>
    </lineage>
</organism>
<dbReference type="InterPro" id="IPR016169">
    <property type="entry name" value="FAD-bd_PCMH_sub2"/>
</dbReference>
<evidence type="ECO:0000259" key="4">
    <source>
        <dbReference type="PROSITE" id="PS51387"/>
    </source>
</evidence>
<keyword evidence="2" id="KW-0274">FAD</keyword>
<comment type="caution">
    <text evidence="5">The sequence shown here is derived from an EMBL/GenBank/DDBJ whole genome shotgun (WGS) entry which is preliminary data.</text>
</comment>
<protein>
    <submittedName>
        <fullName evidence="5">FAD binding domain-containing protein</fullName>
    </submittedName>
</protein>
<dbReference type="Gene3D" id="3.30.465.10">
    <property type="match status" value="1"/>
</dbReference>
<dbReference type="GO" id="GO:0071949">
    <property type="term" value="F:FAD binding"/>
    <property type="evidence" value="ECO:0007669"/>
    <property type="project" value="InterPro"/>
</dbReference>
<feature type="domain" description="FAD-binding PCMH-type" evidence="4">
    <location>
        <begin position="1"/>
        <end position="176"/>
    </location>
</feature>
<gene>
    <name evidence="5" type="ORF">HYZ11_13035</name>
</gene>
<evidence type="ECO:0000313" key="5">
    <source>
        <dbReference type="EMBL" id="MBI3128523.1"/>
    </source>
</evidence>
<dbReference type="Gene3D" id="3.30.43.10">
    <property type="entry name" value="Uridine Diphospho-n-acetylenolpyruvylglucosamine Reductase, domain 2"/>
    <property type="match status" value="1"/>
</dbReference>
<dbReference type="SMART" id="SM01092">
    <property type="entry name" value="CO_deh_flav_C"/>
    <property type="match status" value="1"/>
</dbReference>
<dbReference type="Pfam" id="PF03450">
    <property type="entry name" value="CO_deh_flav_C"/>
    <property type="match status" value="1"/>
</dbReference>
<evidence type="ECO:0000256" key="1">
    <source>
        <dbReference type="ARBA" id="ARBA00022630"/>
    </source>
</evidence>
<dbReference type="InterPro" id="IPR016166">
    <property type="entry name" value="FAD-bd_PCMH"/>
</dbReference>
<dbReference type="GO" id="GO:0016491">
    <property type="term" value="F:oxidoreductase activity"/>
    <property type="evidence" value="ECO:0007669"/>
    <property type="project" value="UniProtKB-KW"/>
</dbReference>